<organism evidence="2 3">
    <name type="scientific">Rhodococcus sovatensis</name>
    <dbReference type="NCBI Taxonomy" id="1805840"/>
    <lineage>
        <taxon>Bacteria</taxon>
        <taxon>Bacillati</taxon>
        <taxon>Actinomycetota</taxon>
        <taxon>Actinomycetes</taxon>
        <taxon>Mycobacteriales</taxon>
        <taxon>Nocardiaceae</taxon>
        <taxon>Rhodococcus</taxon>
    </lineage>
</organism>
<dbReference type="Pfam" id="PF18899">
    <property type="entry name" value="DUF5655"/>
    <property type="match status" value="1"/>
</dbReference>
<feature type="domain" description="DUF5655" evidence="1">
    <location>
        <begin position="15"/>
        <end position="113"/>
    </location>
</feature>
<reference evidence="2 3" key="1">
    <citation type="submission" date="2024-03" db="EMBL/GenBank/DDBJ databases">
        <title>Natural products discovery in diverse microorganisms through a two-stage MS feature dereplication strategy.</title>
        <authorList>
            <person name="Zhang R."/>
        </authorList>
    </citation>
    <scope>NUCLEOTIDE SEQUENCE [LARGE SCALE GENOMIC DNA]</scope>
    <source>
        <strain evidence="2 3">18930</strain>
    </source>
</reference>
<sequence>MTGTVDEYLAPFSDHVAEMMLEFREAVLASGPEVFEKVHRTEISWSRKRVFAGAFVKSGRLEVSFHLLRAVEHPRLRESFYTTKKVVTHRLAFDEPGQVDEKIRSWLVEAYETVGPGTR</sequence>
<dbReference type="Proteomes" id="UP001432000">
    <property type="component" value="Chromosome"/>
</dbReference>
<protein>
    <submittedName>
        <fullName evidence="2">DUF5655 domain-containing protein</fullName>
    </submittedName>
</protein>
<dbReference type="InterPro" id="IPR043714">
    <property type="entry name" value="DUF5655"/>
</dbReference>
<proteinExistence type="predicted"/>
<gene>
    <name evidence="2" type="ORF">WDS16_06785</name>
</gene>
<accession>A0ABZ2PMH6</accession>
<dbReference type="EMBL" id="CP147846">
    <property type="protein sequence ID" value="WXG70219.1"/>
    <property type="molecule type" value="Genomic_DNA"/>
</dbReference>
<evidence type="ECO:0000313" key="2">
    <source>
        <dbReference type="EMBL" id="WXG70219.1"/>
    </source>
</evidence>
<keyword evidence="3" id="KW-1185">Reference proteome</keyword>
<evidence type="ECO:0000313" key="3">
    <source>
        <dbReference type="Proteomes" id="UP001432000"/>
    </source>
</evidence>
<evidence type="ECO:0000259" key="1">
    <source>
        <dbReference type="Pfam" id="PF18899"/>
    </source>
</evidence>
<dbReference type="RefSeq" id="WP_338891471.1">
    <property type="nucleotide sequence ID" value="NZ_CP147846.1"/>
</dbReference>
<name>A0ABZ2PMH6_9NOCA</name>